<evidence type="ECO:0000256" key="4">
    <source>
        <dbReference type="ARBA" id="ARBA00022553"/>
    </source>
</evidence>
<evidence type="ECO:0000256" key="7">
    <source>
        <dbReference type="ARBA" id="ARBA00023012"/>
    </source>
</evidence>
<dbReference type="SUPFAM" id="SSF55874">
    <property type="entry name" value="ATPase domain of HSP90 chaperone/DNA topoisomerase II/histidine kinase"/>
    <property type="match status" value="1"/>
</dbReference>
<evidence type="ECO:0000256" key="9">
    <source>
        <dbReference type="PROSITE-ProRule" id="PRU00169"/>
    </source>
</evidence>
<dbReference type="InterPro" id="IPR036890">
    <property type="entry name" value="HATPase_C_sf"/>
</dbReference>
<evidence type="ECO:0000256" key="5">
    <source>
        <dbReference type="ARBA" id="ARBA00022679"/>
    </source>
</evidence>
<dbReference type="InterPro" id="IPR004358">
    <property type="entry name" value="Sig_transdc_His_kin-like_C"/>
</dbReference>
<dbReference type="PANTHER" id="PTHR43047:SF72">
    <property type="entry name" value="OSMOSENSING HISTIDINE PROTEIN KINASE SLN1"/>
    <property type="match status" value="1"/>
</dbReference>
<dbReference type="CDD" id="cd00082">
    <property type="entry name" value="HisKA"/>
    <property type="match status" value="1"/>
</dbReference>
<dbReference type="PROSITE" id="PS50110">
    <property type="entry name" value="RESPONSE_REGULATORY"/>
    <property type="match status" value="1"/>
</dbReference>
<accession>A0ABR7MR66</accession>
<organism evidence="12 13">
    <name type="scientific">Jutongia hominis</name>
    <dbReference type="NCBI Taxonomy" id="2763664"/>
    <lineage>
        <taxon>Bacteria</taxon>
        <taxon>Bacillati</taxon>
        <taxon>Bacillota</taxon>
        <taxon>Clostridia</taxon>
        <taxon>Lachnospirales</taxon>
        <taxon>Lachnospiraceae</taxon>
        <taxon>Jutongia</taxon>
    </lineage>
</organism>
<dbReference type="Proteomes" id="UP000637513">
    <property type="component" value="Unassembled WGS sequence"/>
</dbReference>
<comment type="caution">
    <text evidence="12">The sequence shown here is derived from an EMBL/GenBank/DDBJ whole genome shotgun (WGS) entry which is preliminary data.</text>
</comment>
<dbReference type="SMART" id="SM00388">
    <property type="entry name" value="HisKA"/>
    <property type="match status" value="1"/>
</dbReference>
<dbReference type="PANTHER" id="PTHR43047">
    <property type="entry name" value="TWO-COMPONENT HISTIDINE PROTEIN KINASE"/>
    <property type="match status" value="1"/>
</dbReference>
<feature type="modified residue" description="4-aspartylphosphate" evidence="9">
    <location>
        <position position="716"/>
    </location>
</feature>
<evidence type="ECO:0000313" key="12">
    <source>
        <dbReference type="EMBL" id="MBC8556149.1"/>
    </source>
</evidence>
<dbReference type="PRINTS" id="PR00344">
    <property type="entry name" value="BCTRLSENSOR"/>
</dbReference>
<dbReference type="Gene3D" id="3.30.565.10">
    <property type="entry name" value="Histidine kinase-like ATPase, C-terminal domain"/>
    <property type="match status" value="1"/>
</dbReference>
<dbReference type="InterPro" id="IPR011006">
    <property type="entry name" value="CheY-like_superfamily"/>
</dbReference>
<evidence type="ECO:0000256" key="6">
    <source>
        <dbReference type="ARBA" id="ARBA00022777"/>
    </source>
</evidence>
<dbReference type="InterPro" id="IPR005467">
    <property type="entry name" value="His_kinase_dom"/>
</dbReference>
<sequence length="793" mass="92104">MEILSQHTVDIQQHCAVFDKAPVAFAMFRLIFGKTGEYRDYQMVYHNHALEKIFENIGIKDIIAELDKKDQGFLSLLCEVAKQKQQKKTYILKREKERYYEIIVYPDRKDHVACILNDVTERSMEERRHSEEFQDEVHQKVKNGTDLLWEYCRYNLTTDTIEYLEEKGKKITDKILLEVKSYYDRMKSLFEEIGISQNDANRFSRKYLLEQYQSGVSDSQFNFFARDYTTKAPLYLKLECKLLRHPGNLDVVAFFYTRDESRSYMEKCASEAILGNDYDFAGIIYTKADNYFYCKQNKGKYQEEYVSGNYPELIRQSLLKFCVNDDVEKRVWNNSMEEIQKRLRLKTVYRTEVDMLNPNDGTIHRKNLSYRYVDSKKNIIAVNQVDVESVVSREREKKRQLETALNLAEQANNAKSEFLATVSHEIRTPMNVVLGLTDLAKSEIDNREVLLDYLNKIEVSGKHLLHLVNDVLDMSKIESGEFKLHPVRYNLKDFLMNMQNYVQTLCKQKNITLLIAAGKDFPDIYVDKLRLDQIFINIISNAVKFTPHGGKILLSMQTNRQDHKINCRFEVADNGIGMSKEFQKNLFKPFMQEERMAQHPVEGTGLGLAIAYGIINKMNGNIEIKSEKNIGTTFLINLSFEEADKNSTPKKQFETEKVLLEGKNVLIIEDHPINQMILSKMLKNQGAQIYCADNGKIGLEMFEQSDAGMYDIIFMDIRMPVMDGLEAARNIRKLDRPDAKCVPIIAMTANAYDEDREKSEKAGINVHLSKPIDSQILRKTIAEILQKKTDKIC</sequence>
<keyword evidence="13" id="KW-1185">Reference proteome</keyword>
<dbReference type="SMART" id="SM00387">
    <property type="entry name" value="HATPase_c"/>
    <property type="match status" value="1"/>
</dbReference>
<dbReference type="Pfam" id="PF00072">
    <property type="entry name" value="Response_reg"/>
    <property type="match status" value="1"/>
</dbReference>
<evidence type="ECO:0000313" key="13">
    <source>
        <dbReference type="Proteomes" id="UP000637513"/>
    </source>
</evidence>
<dbReference type="Pfam" id="PF00512">
    <property type="entry name" value="HisKA"/>
    <property type="match status" value="1"/>
</dbReference>
<protein>
    <recommendedName>
        <fullName evidence="3">Stage 0 sporulation protein A homolog</fullName>
        <ecNumber evidence="2">2.7.13.3</ecNumber>
    </recommendedName>
</protein>
<feature type="domain" description="Histidine kinase" evidence="10">
    <location>
        <begin position="421"/>
        <end position="642"/>
    </location>
</feature>
<dbReference type="Gene3D" id="3.30.450.20">
    <property type="entry name" value="PAS domain"/>
    <property type="match status" value="1"/>
</dbReference>
<comment type="function">
    <text evidence="8">May play the central regulatory role in sporulation. It may be an element of the effector pathway responsible for the activation of sporulation genes in response to nutritional stress. Spo0A may act in concert with spo0H (a sigma factor) to control the expression of some genes that are critical to the sporulation process.</text>
</comment>
<dbReference type="Gene3D" id="1.10.287.130">
    <property type="match status" value="1"/>
</dbReference>
<evidence type="ECO:0000256" key="8">
    <source>
        <dbReference type="ARBA" id="ARBA00024867"/>
    </source>
</evidence>
<evidence type="ECO:0000259" key="10">
    <source>
        <dbReference type="PROSITE" id="PS50109"/>
    </source>
</evidence>
<dbReference type="SMART" id="SM00448">
    <property type="entry name" value="REC"/>
    <property type="match status" value="1"/>
</dbReference>
<dbReference type="RefSeq" id="WP_249302093.1">
    <property type="nucleotide sequence ID" value="NZ_JACRSW010000001.1"/>
</dbReference>
<dbReference type="PROSITE" id="PS50109">
    <property type="entry name" value="HIS_KIN"/>
    <property type="match status" value="1"/>
</dbReference>
<dbReference type="EC" id="2.7.13.3" evidence="2"/>
<evidence type="ECO:0000259" key="11">
    <source>
        <dbReference type="PROSITE" id="PS50110"/>
    </source>
</evidence>
<feature type="domain" description="Response regulatory" evidence="11">
    <location>
        <begin position="664"/>
        <end position="785"/>
    </location>
</feature>
<proteinExistence type="predicted"/>
<dbReference type="CDD" id="cd17546">
    <property type="entry name" value="REC_hyHK_CKI1_RcsC-like"/>
    <property type="match status" value="1"/>
</dbReference>
<dbReference type="Gene3D" id="3.40.50.2300">
    <property type="match status" value="1"/>
</dbReference>
<dbReference type="SUPFAM" id="SSF52172">
    <property type="entry name" value="CheY-like"/>
    <property type="match status" value="1"/>
</dbReference>
<dbReference type="EMBL" id="JACRSW010000001">
    <property type="protein sequence ID" value="MBC8556149.1"/>
    <property type="molecule type" value="Genomic_DNA"/>
</dbReference>
<evidence type="ECO:0000256" key="2">
    <source>
        <dbReference type="ARBA" id="ARBA00012438"/>
    </source>
</evidence>
<keyword evidence="7" id="KW-0902">Two-component regulatory system</keyword>
<reference evidence="12 13" key="1">
    <citation type="submission" date="2020-08" db="EMBL/GenBank/DDBJ databases">
        <title>Genome public.</title>
        <authorList>
            <person name="Liu C."/>
            <person name="Sun Q."/>
        </authorList>
    </citation>
    <scope>NUCLEOTIDE SEQUENCE [LARGE SCALE GENOMIC DNA]</scope>
    <source>
        <strain evidence="12 13">BX3</strain>
    </source>
</reference>
<dbReference type="SUPFAM" id="SSF47384">
    <property type="entry name" value="Homodimeric domain of signal transducing histidine kinase"/>
    <property type="match status" value="1"/>
</dbReference>
<dbReference type="InterPro" id="IPR003661">
    <property type="entry name" value="HisK_dim/P_dom"/>
</dbReference>
<dbReference type="InterPro" id="IPR003594">
    <property type="entry name" value="HATPase_dom"/>
</dbReference>
<evidence type="ECO:0000256" key="1">
    <source>
        <dbReference type="ARBA" id="ARBA00000085"/>
    </source>
</evidence>
<dbReference type="InterPro" id="IPR036097">
    <property type="entry name" value="HisK_dim/P_sf"/>
</dbReference>
<gene>
    <name evidence="12" type="ORF">H8700_00235</name>
</gene>
<comment type="catalytic activity">
    <reaction evidence="1">
        <text>ATP + protein L-histidine = ADP + protein N-phospho-L-histidine.</text>
        <dbReference type="EC" id="2.7.13.3"/>
    </reaction>
</comment>
<keyword evidence="4 9" id="KW-0597">Phosphoprotein</keyword>
<name>A0ABR7MR66_9FIRM</name>
<evidence type="ECO:0000256" key="3">
    <source>
        <dbReference type="ARBA" id="ARBA00018672"/>
    </source>
</evidence>
<keyword evidence="5" id="KW-0808">Transferase</keyword>
<dbReference type="InterPro" id="IPR001789">
    <property type="entry name" value="Sig_transdc_resp-reg_receiver"/>
</dbReference>
<dbReference type="Pfam" id="PF02518">
    <property type="entry name" value="HATPase_c"/>
    <property type="match status" value="1"/>
</dbReference>
<keyword evidence="6" id="KW-0418">Kinase</keyword>